<keyword evidence="1" id="KW-1133">Transmembrane helix</keyword>
<feature type="transmembrane region" description="Helical" evidence="1">
    <location>
        <begin position="162"/>
        <end position="181"/>
    </location>
</feature>
<keyword evidence="1" id="KW-0812">Transmembrane</keyword>
<name>E3T6I2_9BACT</name>
<reference evidence="2" key="1">
    <citation type="submission" date="2009-12" db="EMBL/GenBank/DDBJ databases">
        <authorList>
            <person name="Kielak A."/>
            <person name="van Veen J.A."/>
            <person name="Kowalchuk G.A."/>
        </authorList>
    </citation>
    <scope>NUCLEOTIDE SEQUENCE</scope>
</reference>
<feature type="transmembrane region" description="Helical" evidence="1">
    <location>
        <begin position="54"/>
        <end position="70"/>
    </location>
</feature>
<protein>
    <submittedName>
        <fullName evidence="2">Uncharacterized protein</fullName>
    </submittedName>
</protein>
<evidence type="ECO:0000256" key="1">
    <source>
        <dbReference type="SAM" id="Phobius"/>
    </source>
</evidence>
<accession>E3T6I2</accession>
<reference evidence="2" key="2">
    <citation type="journal article" date="2010" name="Appl. Environ. Microbiol.">
        <title>Comparative analysis of acidobacterial genomic fragments from terrestrial and aquatic metagenomic libraries, with emphasis on acidobacteria subdivision 6.</title>
        <authorList>
            <person name="Kielak A.M."/>
            <person name="van Veen J.A."/>
            <person name="Kowalchuk G.A."/>
        </authorList>
    </citation>
    <scope>NUCLEOTIDE SEQUENCE</scope>
</reference>
<feature type="transmembrane region" description="Helical" evidence="1">
    <location>
        <begin position="33"/>
        <end position="49"/>
    </location>
</feature>
<keyword evidence="1" id="KW-0472">Membrane</keyword>
<proteinExistence type="predicted"/>
<dbReference type="AlphaFoldDB" id="E3T6I2"/>
<feature type="transmembrane region" description="Helical" evidence="1">
    <location>
        <begin position="90"/>
        <end position="112"/>
    </location>
</feature>
<dbReference type="EMBL" id="GU260705">
    <property type="protein sequence ID" value="ADC35926.1"/>
    <property type="molecule type" value="Genomic_DNA"/>
</dbReference>
<organism evidence="2">
    <name type="scientific">uncultured bacterium 70</name>
    <dbReference type="NCBI Taxonomy" id="698392"/>
    <lineage>
        <taxon>Bacteria</taxon>
        <taxon>environmental samples</taxon>
    </lineage>
</organism>
<evidence type="ECO:0000313" key="2">
    <source>
        <dbReference type="EMBL" id="ADC35926.1"/>
    </source>
</evidence>
<sequence>MIATGVLALTILVLAVAETNLRAHYLIDQGEFISVIGLVFIVGAGFVLFARRQLFVSLPLVFPWLLYPVVTQGDQIIDNLSINPMRIVVHVLLAAIFLTPVAVIVLGAKRLLEPKDGRERRVPAWTALFPGLRAIADGRTRQGAMLLASSLMVIEMWLADQYLGTLMIVTLILMIVPALLIASFPENAGGGAAKRRPPSEAIALVVLLVGAAVSGGAYFGYKNRPGAYQGSPSFFMDPKEQNSNYRLDRIAVPSRAPELPAAPDAARQALTAYGHTLERMLAGYHILDRNYTYDFHNELFLRNTPLVPNYRQTGLRLVEEARQLRADADAKAAAARAGLRDDDPLAALLDDVRAYVAFNFDRAPNLERLSASFEKTPAGLQHAAHLYEGESKFLGTRLAEIVDKHHVVVESPALASVTGEFASTTRALHEAYAHHVVGF</sequence>
<feature type="transmembrane region" description="Helical" evidence="1">
    <location>
        <begin position="201"/>
        <end position="221"/>
    </location>
</feature>